<evidence type="ECO:0000256" key="1">
    <source>
        <dbReference type="SAM" id="MobiDB-lite"/>
    </source>
</evidence>
<proteinExistence type="predicted"/>
<reference evidence="3 4" key="1">
    <citation type="submission" date="2017-12" db="EMBL/GenBank/DDBJ databases">
        <title>Sequencing, de novo assembly and annotation of complete genome of a new Thraustochytrid species, strain FCC1311.</title>
        <authorList>
            <person name="Sedici K."/>
            <person name="Godart F."/>
            <person name="Aiese Cigliano R."/>
            <person name="Sanseverino W."/>
            <person name="Barakat M."/>
            <person name="Ortet P."/>
            <person name="Marechal E."/>
            <person name="Cagnac O."/>
            <person name="Amato A."/>
        </authorList>
    </citation>
    <scope>NUCLEOTIDE SEQUENCE [LARGE SCALE GENOMIC DNA]</scope>
</reference>
<feature type="region of interest" description="Disordered" evidence="1">
    <location>
        <begin position="106"/>
        <end position="133"/>
    </location>
</feature>
<feature type="compositionally biased region" description="Acidic residues" evidence="1">
    <location>
        <begin position="312"/>
        <end position="335"/>
    </location>
</feature>
<dbReference type="Proteomes" id="UP000241890">
    <property type="component" value="Unassembled WGS sequence"/>
</dbReference>
<dbReference type="EMBL" id="BEYU01000035">
    <property type="protein sequence ID" value="GBG27720.1"/>
    <property type="molecule type" value="Genomic_DNA"/>
</dbReference>
<keyword evidence="2" id="KW-0472">Membrane</keyword>
<gene>
    <name evidence="3" type="ORF">FCC1311_039432</name>
</gene>
<protein>
    <submittedName>
        <fullName evidence="3">Uncharacterized protein</fullName>
    </submittedName>
</protein>
<keyword evidence="2" id="KW-1133">Transmembrane helix</keyword>
<sequence>MTYLRFEVDGGELEARELSNIIAEGLSDYPAWLLLVVYASIGVGAFLLLLLGCYLCRCIGARETGDPALAHNPYPREYATDNPYRAGGGRVVSSAPALADFMRANPVHTDDSKSGTGSHGSRGSQEDSDEFEVRRSQAIASYNKRVSTNHSGEDYGRLDADAKERIRSIRVEGNLQPFGVAKPSAKALRMLGVEETAIQRPFDEDIQTRMERVATRAGGGLYAPGLATAKLGGQIAQGFKERRAKQLEKAEARKAREEEQRRLREAKMAAQGNKPAPPPKPTTPKPEAEMKPGPNKLAAFLATTSDQGQFANDDDDDDEEEDDDSDSDDSLDSVV</sequence>
<feature type="compositionally biased region" description="Polar residues" evidence="1">
    <location>
        <begin position="114"/>
        <end position="123"/>
    </location>
</feature>
<accession>A0A2R5G9K6</accession>
<evidence type="ECO:0000313" key="4">
    <source>
        <dbReference type="Proteomes" id="UP000241890"/>
    </source>
</evidence>
<feature type="compositionally biased region" description="Pro residues" evidence="1">
    <location>
        <begin position="275"/>
        <end position="284"/>
    </location>
</feature>
<comment type="caution">
    <text evidence="3">The sequence shown here is derived from an EMBL/GenBank/DDBJ whole genome shotgun (WGS) entry which is preliminary data.</text>
</comment>
<organism evidence="3 4">
    <name type="scientific">Hondaea fermentalgiana</name>
    <dbReference type="NCBI Taxonomy" id="2315210"/>
    <lineage>
        <taxon>Eukaryota</taxon>
        <taxon>Sar</taxon>
        <taxon>Stramenopiles</taxon>
        <taxon>Bigyra</taxon>
        <taxon>Labyrinthulomycetes</taxon>
        <taxon>Thraustochytrida</taxon>
        <taxon>Thraustochytriidae</taxon>
        <taxon>Hondaea</taxon>
    </lineage>
</organism>
<dbReference type="AlphaFoldDB" id="A0A2R5G9K6"/>
<feature type="region of interest" description="Disordered" evidence="1">
    <location>
        <begin position="245"/>
        <end position="335"/>
    </location>
</feature>
<feature type="compositionally biased region" description="Basic and acidic residues" evidence="1">
    <location>
        <begin position="245"/>
        <end position="267"/>
    </location>
</feature>
<feature type="transmembrane region" description="Helical" evidence="2">
    <location>
        <begin position="32"/>
        <end position="55"/>
    </location>
</feature>
<keyword evidence="4" id="KW-1185">Reference proteome</keyword>
<evidence type="ECO:0000313" key="3">
    <source>
        <dbReference type="EMBL" id="GBG27720.1"/>
    </source>
</evidence>
<keyword evidence="2" id="KW-0812">Transmembrane</keyword>
<dbReference type="InParanoid" id="A0A2R5G9K6"/>
<name>A0A2R5G9K6_9STRA</name>
<evidence type="ECO:0000256" key="2">
    <source>
        <dbReference type="SAM" id="Phobius"/>
    </source>
</evidence>